<comment type="caution">
    <text evidence="2">The sequence shown here is derived from an EMBL/GenBank/DDBJ whole genome shotgun (WGS) entry which is preliminary data.</text>
</comment>
<sequence length="143" mass="14857">MGGPEKEMASPTRDLEGGQSEGACGLWEPGLKGGELRDERREVVTSSKTSTPVGYKGELGVGRGKSQEVLQESQMNSPLINIGMTLGQVSKPHAKEGPQTRHINAGGGGCNGVAGAIGLDVRALMVGNEGITKGTKLFTHSWA</sequence>
<dbReference type="AlphaFoldDB" id="A0AAN9N0E6"/>
<feature type="compositionally biased region" description="Basic and acidic residues" evidence="1">
    <location>
        <begin position="1"/>
        <end position="16"/>
    </location>
</feature>
<evidence type="ECO:0000313" key="3">
    <source>
        <dbReference type="Proteomes" id="UP001374584"/>
    </source>
</evidence>
<evidence type="ECO:0000256" key="1">
    <source>
        <dbReference type="SAM" id="MobiDB-lite"/>
    </source>
</evidence>
<feature type="region of interest" description="Disordered" evidence="1">
    <location>
        <begin position="1"/>
        <end position="60"/>
    </location>
</feature>
<feature type="compositionally biased region" description="Basic and acidic residues" evidence="1">
    <location>
        <begin position="34"/>
        <end position="43"/>
    </location>
</feature>
<evidence type="ECO:0000313" key="2">
    <source>
        <dbReference type="EMBL" id="KAK7364405.1"/>
    </source>
</evidence>
<accession>A0AAN9N0E6</accession>
<reference evidence="2 3" key="1">
    <citation type="submission" date="2024-01" db="EMBL/GenBank/DDBJ databases">
        <title>The genomes of 5 underutilized Papilionoideae crops provide insights into root nodulation and disease resistanc.</title>
        <authorList>
            <person name="Jiang F."/>
        </authorList>
    </citation>
    <scope>NUCLEOTIDE SEQUENCE [LARGE SCALE GENOMIC DNA]</scope>
    <source>
        <strain evidence="2">JINMINGXINNONG_FW02</strain>
        <tissue evidence="2">Leaves</tissue>
    </source>
</reference>
<proteinExistence type="predicted"/>
<keyword evidence="3" id="KW-1185">Reference proteome</keyword>
<gene>
    <name evidence="2" type="ORF">VNO80_13035</name>
</gene>
<organism evidence="2 3">
    <name type="scientific">Phaseolus coccineus</name>
    <name type="common">Scarlet runner bean</name>
    <name type="synonym">Phaseolus multiflorus</name>
    <dbReference type="NCBI Taxonomy" id="3886"/>
    <lineage>
        <taxon>Eukaryota</taxon>
        <taxon>Viridiplantae</taxon>
        <taxon>Streptophyta</taxon>
        <taxon>Embryophyta</taxon>
        <taxon>Tracheophyta</taxon>
        <taxon>Spermatophyta</taxon>
        <taxon>Magnoliopsida</taxon>
        <taxon>eudicotyledons</taxon>
        <taxon>Gunneridae</taxon>
        <taxon>Pentapetalae</taxon>
        <taxon>rosids</taxon>
        <taxon>fabids</taxon>
        <taxon>Fabales</taxon>
        <taxon>Fabaceae</taxon>
        <taxon>Papilionoideae</taxon>
        <taxon>50 kb inversion clade</taxon>
        <taxon>NPAAA clade</taxon>
        <taxon>indigoferoid/millettioid clade</taxon>
        <taxon>Phaseoleae</taxon>
        <taxon>Phaseolus</taxon>
    </lineage>
</organism>
<protein>
    <submittedName>
        <fullName evidence="2">Uncharacterized protein</fullName>
    </submittedName>
</protein>
<name>A0AAN9N0E6_PHACN</name>
<dbReference type="Proteomes" id="UP001374584">
    <property type="component" value="Unassembled WGS sequence"/>
</dbReference>
<dbReference type="EMBL" id="JAYMYR010000005">
    <property type="protein sequence ID" value="KAK7364405.1"/>
    <property type="molecule type" value="Genomic_DNA"/>
</dbReference>